<reference evidence="2 3" key="1">
    <citation type="journal article" date="2024" name="Nat. Commun.">
        <title>Phylogenomics reveals the evolutionary origins of lichenization in chlorophyte algae.</title>
        <authorList>
            <person name="Puginier C."/>
            <person name="Libourel C."/>
            <person name="Otte J."/>
            <person name="Skaloud P."/>
            <person name="Haon M."/>
            <person name="Grisel S."/>
            <person name="Petersen M."/>
            <person name="Berrin J.G."/>
            <person name="Delaux P.M."/>
            <person name="Dal Grande F."/>
            <person name="Keller J."/>
        </authorList>
    </citation>
    <scope>NUCLEOTIDE SEQUENCE [LARGE SCALE GENOMIC DNA]</scope>
    <source>
        <strain evidence="2 3">SAG 2036</strain>
    </source>
</reference>
<feature type="region of interest" description="Disordered" evidence="1">
    <location>
        <begin position="69"/>
        <end position="92"/>
    </location>
</feature>
<feature type="region of interest" description="Disordered" evidence="1">
    <location>
        <begin position="564"/>
        <end position="633"/>
    </location>
</feature>
<feature type="compositionally biased region" description="Low complexity" evidence="1">
    <location>
        <begin position="77"/>
        <end position="92"/>
    </location>
</feature>
<comment type="caution">
    <text evidence="2">The sequence shown here is derived from an EMBL/GenBank/DDBJ whole genome shotgun (WGS) entry which is preliminary data.</text>
</comment>
<feature type="compositionally biased region" description="Low complexity" evidence="1">
    <location>
        <begin position="449"/>
        <end position="458"/>
    </location>
</feature>
<feature type="compositionally biased region" description="Acidic residues" evidence="1">
    <location>
        <begin position="615"/>
        <end position="626"/>
    </location>
</feature>
<dbReference type="EMBL" id="JALJOQ010000099">
    <property type="protein sequence ID" value="KAK9798202.1"/>
    <property type="molecule type" value="Genomic_DNA"/>
</dbReference>
<keyword evidence="3" id="KW-1185">Reference proteome</keyword>
<sequence length="633" mass="68226">MGNGDLVGQIGEAEPSESSRLTHDSRPSSETEIPTSLLSDEQAEELLLSHSVGPARDWAILAQSNDASSQGRRVSGKASHAQALPAAQAKQSALTPIAEHQLDHQLEPGSHCRRLLSRAQSLPGLATHGCRKRKGLPDSIAQGLAWQQQHCAAREGQGTTVLAEGLSGLDVQASQRHHYGLSLGAADEIPGRTWQAPATQLSHLGPARPSAMLSPSIATRPTEALPDHRPYAQLQAPYGQLLDIDPPDNFDPFNFADTIDQAANVLPSTVLLRHTPADSSLLGMHSPHGPARRDDFLPSDSPQLDQLGLEQLAWLESSIGTASPQMDLAMPHGLDLPGRAQAVNRETYSLEPVIGQDIQHGPALAAALPVSQTHQLYGRRVDHSGRVVQDPAHAAGPLHAQDVAKYPPHHMRALSHHEPLTMQQGHSPTSSTTVDWRRIEHTPIHVEARQQQQQMLRQAEQKAEAEPSQDGSPDAGAVAGAGRLGNRRFGGISSSIISSVKKGGDQPVGIFRLEDMARSAEQKRMAEQPAEQARFDGVQRQPWGVLYTATLVQARSKRQARIGPFASPQEAASSREALQRLLQRQAGQHQQQGQQPDQQQAQQPPHVTSMRADTADEEGEAAADEADDRRGVA</sequence>
<dbReference type="AlphaFoldDB" id="A0AAW1NTA2"/>
<organism evidence="2 3">
    <name type="scientific">Symbiochloris irregularis</name>
    <dbReference type="NCBI Taxonomy" id="706552"/>
    <lineage>
        <taxon>Eukaryota</taxon>
        <taxon>Viridiplantae</taxon>
        <taxon>Chlorophyta</taxon>
        <taxon>core chlorophytes</taxon>
        <taxon>Trebouxiophyceae</taxon>
        <taxon>Trebouxiales</taxon>
        <taxon>Trebouxiaceae</taxon>
        <taxon>Symbiochloris</taxon>
    </lineage>
</organism>
<accession>A0AAW1NTA2</accession>
<protein>
    <submittedName>
        <fullName evidence="2">Uncharacterized protein</fullName>
    </submittedName>
</protein>
<feature type="region of interest" description="Disordered" evidence="1">
    <location>
        <begin position="1"/>
        <end position="36"/>
    </location>
</feature>
<name>A0AAW1NTA2_9CHLO</name>
<evidence type="ECO:0000256" key="1">
    <source>
        <dbReference type="SAM" id="MobiDB-lite"/>
    </source>
</evidence>
<feature type="compositionally biased region" description="Low complexity" evidence="1">
    <location>
        <begin position="579"/>
        <end position="606"/>
    </location>
</feature>
<dbReference type="Proteomes" id="UP001465755">
    <property type="component" value="Unassembled WGS sequence"/>
</dbReference>
<proteinExistence type="predicted"/>
<evidence type="ECO:0000313" key="2">
    <source>
        <dbReference type="EMBL" id="KAK9798202.1"/>
    </source>
</evidence>
<feature type="compositionally biased region" description="Basic and acidic residues" evidence="1">
    <location>
        <begin position="20"/>
        <end position="29"/>
    </location>
</feature>
<evidence type="ECO:0000313" key="3">
    <source>
        <dbReference type="Proteomes" id="UP001465755"/>
    </source>
</evidence>
<gene>
    <name evidence="2" type="ORF">WJX73_004472</name>
</gene>
<feature type="region of interest" description="Disordered" evidence="1">
    <location>
        <begin position="447"/>
        <end position="485"/>
    </location>
</feature>